<evidence type="ECO:0000313" key="1">
    <source>
        <dbReference type="EMBL" id="AYV77860.1"/>
    </source>
</evidence>
<proteinExistence type="predicted"/>
<gene>
    <name evidence="1" type="ORF">Edafosvirus2_39</name>
</gene>
<organism evidence="1">
    <name type="scientific">Edafosvirus sp</name>
    <dbReference type="NCBI Taxonomy" id="2487765"/>
    <lineage>
        <taxon>Viruses</taxon>
        <taxon>Varidnaviria</taxon>
        <taxon>Bamfordvirae</taxon>
        <taxon>Nucleocytoviricota</taxon>
        <taxon>Megaviricetes</taxon>
        <taxon>Imitervirales</taxon>
        <taxon>Mimiviridae</taxon>
        <taxon>Klosneuvirinae</taxon>
    </lineage>
</organism>
<reference evidence="1" key="1">
    <citation type="submission" date="2018-10" db="EMBL/GenBank/DDBJ databases">
        <title>Hidden diversity of soil giant viruses.</title>
        <authorList>
            <person name="Schulz F."/>
            <person name="Alteio L."/>
            <person name="Goudeau D."/>
            <person name="Ryan E.M."/>
            <person name="Malmstrom R.R."/>
            <person name="Blanchard J."/>
            <person name="Woyke T."/>
        </authorList>
    </citation>
    <scope>NUCLEOTIDE SEQUENCE</scope>
    <source>
        <strain evidence="1">EDV1</strain>
    </source>
</reference>
<name>A0A3G4ZSI1_9VIRU</name>
<dbReference type="EMBL" id="MK072067">
    <property type="protein sequence ID" value="AYV77860.1"/>
    <property type="molecule type" value="Genomic_DNA"/>
</dbReference>
<protein>
    <submittedName>
        <fullName evidence="1">Uncharacterized protein</fullName>
    </submittedName>
</protein>
<accession>A0A3G4ZSI1</accession>
<sequence length="192" mass="22857">MSYRLNDIDNDGLTIIMDFLSFENCKNIILLNKITYGKITNHPYHWKNKYDEHFIEKVIQPNWNSYKMMYNRLINFKKYQFSFNVQKLMNVLYPEGSFIDKLEVPFTMFTQYINSNDNDIYLEFDYGQGHDESDYVLTIHHVIIGYDNSNKSINVAIDSDHLKIESGISSFKFTIDKNYLIDALFRQIPKLL</sequence>